<feature type="compositionally biased region" description="Gly residues" evidence="12">
    <location>
        <begin position="122"/>
        <end position="131"/>
    </location>
</feature>
<keyword evidence="9 11" id="KW-0325">Glycoprotein</keyword>
<feature type="region of interest" description="Disordered" evidence="12">
    <location>
        <begin position="53"/>
        <end position="131"/>
    </location>
</feature>
<accession>A0AAQ3UUS0</accession>
<evidence type="ECO:0000256" key="11">
    <source>
        <dbReference type="RuleBase" id="RU366043"/>
    </source>
</evidence>
<comment type="subcellular location">
    <subcellularLocation>
        <location evidence="10">Endomembrane system</location>
        <topology evidence="10">Single-pass membrane protein</topology>
    </subcellularLocation>
    <subcellularLocation>
        <location evidence="1 11">Membrane</location>
        <topology evidence="1 11">Single-pass type II membrane protein</topology>
    </subcellularLocation>
</comment>
<evidence type="ECO:0000256" key="5">
    <source>
        <dbReference type="ARBA" id="ARBA00022692"/>
    </source>
</evidence>
<dbReference type="Gene3D" id="3.40.50.150">
    <property type="entry name" value="Vaccinia Virus protein VP39"/>
    <property type="match status" value="1"/>
</dbReference>
<keyword evidence="7" id="KW-1133">Transmembrane helix</keyword>
<dbReference type="InterPro" id="IPR029063">
    <property type="entry name" value="SAM-dependent_MTases_sf"/>
</dbReference>
<gene>
    <name evidence="13" type="ORF">U9M48_044295</name>
</gene>
<keyword evidence="6 11" id="KW-0735">Signal-anchor</keyword>
<dbReference type="EMBL" id="CP144754">
    <property type="protein sequence ID" value="WVZ98925.1"/>
    <property type="molecule type" value="Genomic_DNA"/>
</dbReference>
<dbReference type="FunFam" id="3.40.50.150:FF:000084">
    <property type="entry name" value="probable methyltransferase PMT23"/>
    <property type="match status" value="1"/>
</dbReference>
<dbReference type="InterPro" id="IPR004159">
    <property type="entry name" value="Put_SAM_MeTrfase"/>
</dbReference>
<evidence type="ECO:0000256" key="12">
    <source>
        <dbReference type="SAM" id="MobiDB-lite"/>
    </source>
</evidence>
<name>A0AAQ3UUS0_PASNO</name>
<dbReference type="GO" id="GO:0016020">
    <property type="term" value="C:membrane"/>
    <property type="evidence" value="ECO:0007669"/>
    <property type="project" value="UniProtKB-SubCell"/>
</dbReference>
<evidence type="ECO:0000256" key="9">
    <source>
        <dbReference type="ARBA" id="ARBA00023180"/>
    </source>
</evidence>
<dbReference type="GO" id="GO:0032259">
    <property type="term" value="P:methylation"/>
    <property type="evidence" value="ECO:0007669"/>
    <property type="project" value="UniProtKB-KW"/>
</dbReference>
<dbReference type="PANTHER" id="PTHR10108">
    <property type="entry name" value="SAM-DEPENDENT METHYLTRANSFERASE"/>
    <property type="match status" value="1"/>
</dbReference>
<sequence length="712" mass="79024">MAVPSSDRARRPFLLSLSLFLLISAILVLLFLFLDPAPGSLAFIVPSRLSASASASAPSHPPPLLPQQQNHTPILTPRSAPHSQSQPAGPLATANAEESTSASQPSAVGTNGGSGSPQETENGGGAAVEAGGGETDMAVSAAGKGGGGEEEVSVSVRWETCSRLGRGVSSPDYIPCLDNVRAIKALRSRRHMEHRERHCPVPRPRCLVPLPYGYQTPVPWPRSRDMLFCLPDYAFMNHDLMTAIWLGLLIAGDACIALIWYNNVPHPKLVEYKKDQNWVTRSDDYLVFPGGGTQFKDGVGRYIQFIEQIMPAIQWGKHSRTVLDVGCGVASFGGFLLDRNVITMSFAPKDEHEAQIQFALERGIPAFLAVIGTQKLPFPDNAFDVVHCARCRVHWYANGGKPLLELNRVLRPGGYFIWSATPVYRQEKRDQDDWNAMVTLTKSICWRTVVKSQDINGIGVVIYQKPTSNSCYAERKTNEPPLCSEKDGSRFPWYAPLDSCIVATAVSSSDERNNWPVPWPERLNVRYASVPDDSVSNKEKFEADTKYWKQIVSEVYFSDFPVNWSSIRNVMDMNAGFGGFATALIDRPLWVINVVPIGEPDTLPVIFDRGLIGAYHDWCESFNTYPRTYDLLHMSDLLGRLTTGCDIIEVAAEIDRILRPGRWFVLKDTMEMITKMHPILKSLHYETVILKQQFLVAKKGFWRPGKSASRSG</sequence>
<dbReference type="GO" id="GO:0005802">
    <property type="term" value="C:trans-Golgi network"/>
    <property type="evidence" value="ECO:0007669"/>
    <property type="project" value="TreeGrafter"/>
</dbReference>
<proteinExistence type="inferred from homology"/>
<evidence type="ECO:0000256" key="1">
    <source>
        <dbReference type="ARBA" id="ARBA00004606"/>
    </source>
</evidence>
<evidence type="ECO:0000256" key="2">
    <source>
        <dbReference type="ARBA" id="ARBA00008361"/>
    </source>
</evidence>
<evidence type="ECO:0000256" key="6">
    <source>
        <dbReference type="ARBA" id="ARBA00022968"/>
    </source>
</evidence>
<keyword evidence="3 11" id="KW-0489">Methyltransferase</keyword>
<dbReference type="Proteomes" id="UP001341281">
    <property type="component" value="Chromosome 10"/>
</dbReference>
<reference evidence="13 14" key="1">
    <citation type="submission" date="2024-02" db="EMBL/GenBank/DDBJ databases">
        <title>High-quality chromosome-scale genome assembly of Pensacola bahiagrass (Paspalum notatum Flugge var. saurae).</title>
        <authorList>
            <person name="Vega J.M."/>
            <person name="Podio M."/>
            <person name="Orjuela J."/>
            <person name="Siena L.A."/>
            <person name="Pessino S.C."/>
            <person name="Combes M.C."/>
            <person name="Mariac C."/>
            <person name="Albertini E."/>
            <person name="Pupilli F."/>
            <person name="Ortiz J.P.A."/>
            <person name="Leblanc O."/>
        </authorList>
    </citation>
    <scope>NUCLEOTIDE SEQUENCE [LARGE SCALE GENOMIC DNA]</scope>
    <source>
        <strain evidence="13">R1</strain>
        <tissue evidence="13">Leaf</tissue>
    </source>
</reference>
<organism evidence="13 14">
    <name type="scientific">Paspalum notatum var. saurae</name>
    <dbReference type="NCBI Taxonomy" id="547442"/>
    <lineage>
        <taxon>Eukaryota</taxon>
        <taxon>Viridiplantae</taxon>
        <taxon>Streptophyta</taxon>
        <taxon>Embryophyta</taxon>
        <taxon>Tracheophyta</taxon>
        <taxon>Spermatophyta</taxon>
        <taxon>Magnoliopsida</taxon>
        <taxon>Liliopsida</taxon>
        <taxon>Poales</taxon>
        <taxon>Poaceae</taxon>
        <taxon>PACMAD clade</taxon>
        <taxon>Panicoideae</taxon>
        <taxon>Andropogonodae</taxon>
        <taxon>Paspaleae</taxon>
        <taxon>Paspalinae</taxon>
        <taxon>Paspalum</taxon>
    </lineage>
</organism>
<keyword evidence="14" id="KW-1185">Reference proteome</keyword>
<dbReference type="SUPFAM" id="SSF53335">
    <property type="entry name" value="S-adenosyl-L-methionine-dependent methyltransferases"/>
    <property type="match status" value="2"/>
</dbReference>
<dbReference type="CDD" id="cd02440">
    <property type="entry name" value="AdoMet_MTases"/>
    <property type="match status" value="1"/>
</dbReference>
<evidence type="ECO:0000256" key="10">
    <source>
        <dbReference type="ARBA" id="ARBA00037847"/>
    </source>
</evidence>
<evidence type="ECO:0000313" key="13">
    <source>
        <dbReference type="EMBL" id="WVZ98925.1"/>
    </source>
</evidence>
<keyword evidence="8" id="KW-0472">Membrane</keyword>
<dbReference type="GO" id="GO:0005768">
    <property type="term" value="C:endosome"/>
    <property type="evidence" value="ECO:0007669"/>
    <property type="project" value="TreeGrafter"/>
</dbReference>
<comment type="similarity">
    <text evidence="2 11">Belongs to the methyltransferase superfamily.</text>
</comment>
<evidence type="ECO:0000313" key="14">
    <source>
        <dbReference type="Proteomes" id="UP001341281"/>
    </source>
</evidence>
<keyword evidence="5" id="KW-0812">Transmembrane</keyword>
<evidence type="ECO:0000256" key="7">
    <source>
        <dbReference type="ARBA" id="ARBA00022989"/>
    </source>
</evidence>
<dbReference type="Pfam" id="PF03141">
    <property type="entry name" value="Methyltransf_29"/>
    <property type="match status" value="2"/>
</dbReference>
<feature type="compositionally biased region" description="Low complexity" evidence="12">
    <location>
        <begin position="92"/>
        <end position="103"/>
    </location>
</feature>
<evidence type="ECO:0000256" key="8">
    <source>
        <dbReference type="ARBA" id="ARBA00023136"/>
    </source>
</evidence>
<evidence type="ECO:0000256" key="4">
    <source>
        <dbReference type="ARBA" id="ARBA00022679"/>
    </source>
</evidence>
<dbReference type="GO" id="GO:0008168">
    <property type="term" value="F:methyltransferase activity"/>
    <property type="evidence" value="ECO:0007669"/>
    <property type="project" value="UniProtKB-UniRule"/>
</dbReference>
<dbReference type="EC" id="2.1.1.-" evidence="11"/>
<dbReference type="PANTHER" id="PTHR10108:SF887">
    <property type="entry name" value="METHYLTRANSFERASE PMT22-RELATED"/>
    <property type="match status" value="1"/>
</dbReference>
<dbReference type="AlphaFoldDB" id="A0AAQ3UUS0"/>
<evidence type="ECO:0000256" key="3">
    <source>
        <dbReference type="ARBA" id="ARBA00022603"/>
    </source>
</evidence>
<keyword evidence="4 11" id="KW-0808">Transferase</keyword>
<protein>
    <recommendedName>
        <fullName evidence="11">Methyltransferase</fullName>
        <ecNumber evidence="11">2.1.1.-</ecNumber>
    </recommendedName>
</protein>